<dbReference type="AlphaFoldDB" id="A0A0L0GD95"/>
<dbReference type="Gene3D" id="3.60.10.10">
    <property type="entry name" value="Endonuclease/exonuclease/phosphatase"/>
    <property type="match status" value="1"/>
</dbReference>
<reference evidence="3 4" key="1">
    <citation type="submission" date="2011-02" db="EMBL/GenBank/DDBJ databases">
        <title>The Genome Sequence of Sphaeroforma arctica JP610.</title>
        <authorList>
            <consortium name="The Broad Institute Genome Sequencing Platform"/>
            <person name="Russ C."/>
            <person name="Cuomo C."/>
            <person name="Young S.K."/>
            <person name="Zeng Q."/>
            <person name="Gargeya S."/>
            <person name="Alvarado L."/>
            <person name="Berlin A."/>
            <person name="Chapman S.B."/>
            <person name="Chen Z."/>
            <person name="Freedman E."/>
            <person name="Gellesch M."/>
            <person name="Goldberg J."/>
            <person name="Griggs A."/>
            <person name="Gujja S."/>
            <person name="Heilman E."/>
            <person name="Heiman D."/>
            <person name="Howarth C."/>
            <person name="Mehta T."/>
            <person name="Neiman D."/>
            <person name="Pearson M."/>
            <person name="Roberts A."/>
            <person name="Saif S."/>
            <person name="Shea T."/>
            <person name="Shenoy N."/>
            <person name="Sisk P."/>
            <person name="Stolte C."/>
            <person name="Sykes S."/>
            <person name="White J."/>
            <person name="Yandava C."/>
            <person name="Burger G."/>
            <person name="Gray M.W."/>
            <person name="Holland P.W.H."/>
            <person name="King N."/>
            <person name="Lang F.B.F."/>
            <person name="Roger A.J."/>
            <person name="Ruiz-Trillo I."/>
            <person name="Haas B."/>
            <person name="Nusbaum C."/>
            <person name="Birren B."/>
        </authorList>
    </citation>
    <scope>NUCLEOTIDE SEQUENCE [LARGE SCALE GENOMIC DNA]</scope>
    <source>
        <strain evidence="3 4">JP610</strain>
    </source>
</reference>
<evidence type="ECO:0000313" key="3">
    <source>
        <dbReference type="EMBL" id="KNC86980.1"/>
    </source>
</evidence>
<keyword evidence="1" id="KW-0732">Signal</keyword>
<dbReference type="SUPFAM" id="SSF56219">
    <property type="entry name" value="DNase I-like"/>
    <property type="match status" value="1"/>
</dbReference>
<keyword evidence="4" id="KW-1185">Reference proteome</keyword>
<evidence type="ECO:0000313" key="4">
    <source>
        <dbReference type="Proteomes" id="UP000054560"/>
    </source>
</evidence>
<proteinExistence type="predicted"/>
<dbReference type="Proteomes" id="UP000054560">
    <property type="component" value="Unassembled WGS sequence"/>
</dbReference>
<sequence>MPRITFTVLVTSYLAAAVVGMAVVNESVSITTFNTGLSATVANYDSRRLLLADALKKEVHTDLFCMNEMWYKQDLDLLFDDEEWMARYPYHYHYNNTEWEVAAKGEPVDSLCPATTTITLVKLMGIEECKADFTKAITVEGKLYNDLVSDLFALLDCWKTNTPDDFLIIFNNKKCYGCLVMAGTTGDIPSMLNCMRGSTDEKVNDQAFESLLYGLVLWSKIPLTNVGGKSMDWGIVPRAFISGETEFQGVQTGVLCTHVAVEGPEQQDQFREITEFVKGEEAKGIIDWIMAGDLNSGPDAADGSSTLNPDPISTNGTSSTELLTELGWWGIYDNTVPNKPTWERPVIGPDYMDGNTNICGHDTGKNCSGYTETWSAKNVLDHVMVWGDRLPRDSSRYNAIRILDTKYPSNGSIEGYHISDHYGAQVKLQ</sequence>
<feature type="chain" id="PRO_5005539365" description="Endonuclease/exonuclease/phosphatase domain-containing protein" evidence="1">
    <location>
        <begin position="21"/>
        <end position="429"/>
    </location>
</feature>
<accession>A0A0L0GD95</accession>
<evidence type="ECO:0000259" key="2">
    <source>
        <dbReference type="Pfam" id="PF03372"/>
    </source>
</evidence>
<evidence type="ECO:0000256" key="1">
    <source>
        <dbReference type="SAM" id="SignalP"/>
    </source>
</evidence>
<dbReference type="EMBL" id="KQ241627">
    <property type="protein sequence ID" value="KNC86980.1"/>
    <property type="molecule type" value="Genomic_DNA"/>
</dbReference>
<dbReference type="InterPro" id="IPR005135">
    <property type="entry name" value="Endo/exonuclease/phosphatase"/>
</dbReference>
<protein>
    <recommendedName>
        <fullName evidence="2">Endonuclease/exonuclease/phosphatase domain-containing protein</fullName>
    </recommendedName>
</protein>
<dbReference type="RefSeq" id="XP_014160882.1">
    <property type="nucleotide sequence ID" value="XM_014305407.1"/>
</dbReference>
<name>A0A0L0GD95_9EUKA</name>
<feature type="domain" description="Endonuclease/exonuclease/phosphatase" evidence="2">
    <location>
        <begin position="32"/>
        <end position="421"/>
    </location>
</feature>
<dbReference type="GeneID" id="25901377"/>
<dbReference type="Pfam" id="PF03372">
    <property type="entry name" value="Exo_endo_phos"/>
    <property type="match status" value="1"/>
</dbReference>
<feature type="signal peptide" evidence="1">
    <location>
        <begin position="1"/>
        <end position="20"/>
    </location>
</feature>
<organism evidence="3 4">
    <name type="scientific">Sphaeroforma arctica JP610</name>
    <dbReference type="NCBI Taxonomy" id="667725"/>
    <lineage>
        <taxon>Eukaryota</taxon>
        <taxon>Ichthyosporea</taxon>
        <taxon>Ichthyophonida</taxon>
        <taxon>Sphaeroforma</taxon>
    </lineage>
</organism>
<dbReference type="GO" id="GO:0003824">
    <property type="term" value="F:catalytic activity"/>
    <property type="evidence" value="ECO:0007669"/>
    <property type="project" value="InterPro"/>
</dbReference>
<gene>
    <name evidence="3" type="ORF">SARC_00873</name>
</gene>
<dbReference type="InterPro" id="IPR036691">
    <property type="entry name" value="Endo/exonu/phosph_ase_sf"/>
</dbReference>